<name>A0A6J6AW77_9ZZZZ</name>
<feature type="transmembrane region" description="Helical" evidence="1">
    <location>
        <begin position="6"/>
        <end position="30"/>
    </location>
</feature>
<keyword evidence="1" id="KW-0812">Transmembrane</keyword>
<dbReference type="EMBL" id="CAEZSF010000016">
    <property type="protein sequence ID" value="CAB4530764.1"/>
    <property type="molecule type" value="Genomic_DNA"/>
</dbReference>
<reference evidence="2" key="1">
    <citation type="submission" date="2020-05" db="EMBL/GenBank/DDBJ databases">
        <authorList>
            <person name="Chiriac C."/>
            <person name="Salcher M."/>
            <person name="Ghai R."/>
            <person name="Kavagutti S V."/>
        </authorList>
    </citation>
    <scope>NUCLEOTIDE SEQUENCE</scope>
</reference>
<evidence type="ECO:0000313" key="2">
    <source>
        <dbReference type="EMBL" id="CAB4530764.1"/>
    </source>
</evidence>
<proteinExistence type="predicted"/>
<evidence type="ECO:0000256" key="1">
    <source>
        <dbReference type="SAM" id="Phobius"/>
    </source>
</evidence>
<dbReference type="AlphaFoldDB" id="A0A6J6AW77"/>
<keyword evidence="1" id="KW-1133">Transmembrane helix</keyword>
<sequence length="89" mass="9803">MVVGVLGILAMLGVIAVVASIGCIAFVTLVQKSTWLQDTFFPEYNTPGPRMLNERQQRRVDAADAAYVRASDKYDRVMAQERAARSAKV</sequence>
<accession>A0A6J6AW77</accession>
<protein>
    <submittedName>
        <fullName evidence="2">Unannotated protein</fullName>
    </submittedName>
</protein>
<organism evidence="2">
    <name type="scientific">freshwater metagenome</name>
    <dbReference type="NCBI Taxonomy" id="449393"/>
    <lineage>
        <taxon>unclassified sequences</taxon>
        <taxon>metagenomes</taxon>
        <taxon>ecological metagenomes</taxon>
    </lineage>
</organism>
<keyword evidence="1" id="KW-0472">Membrane</keyword>
<gene>
    <name evidence="2" type="ORF">UFOPK1358_00310</name>
</gene>